<dbReference type="SMART" id="SM00233">
    <property type="entry name" value="PH"/>
    <property type="match status" value="1"/>
</dbReference>
<evidence type="ECO:0000256" key="1">
    <source>
        <dbReference type="SAM" id="MobiDB-lite"/>
    </source>
</evidence>
<accession>A0A9P1G3B9</accession>
<organism evidence="3">
    <name type="scientific">Cladocopium goreaui</name>
    <dbReference type="NCBI Taxonomy" id="2562237"/>
    <lineage>
        <taxon>Eukaryota</taxon>
        <taxon>Sar</taxon>
        <taxon>Alveolata</taxon>
        <taxon>Dinophyceae</taxon>
        <taxon>Suessiales</taxon>
        <taxon>Symbiodiniaceae</taxon>
        <taxon>Cladocopium</taxon>
    </lineage>
</organism>
<sequence length="256" mass="29272">GHHLVMEFPSHAAWLDFRSPEDEEAGAWQRRWAVLHCGELNLFQDESCKRRTARLALPRNLRALAFGDPRAPHRAAQLRGQRPQGFLLELNPLDAEDDAWPSGEFRQLLLFEAPDEQQLQTWLERFRGQPATDSIQRPAPESQPKLPGMPLPAERNRFFPSPSHASEFDIDDFSDYEDDTHARASSLHALERSDWTSPTARRVHSRPRRERAPSPSGRNADCVQRETSGEEVKLRCSNHLEVNRVEAGNEDVAEVY</sequence>
<dbReference type="AlphaFoldDB" id="A0A9P1G3B9"/>
<feature type="non-terminal residue" evidence="3">
    <location>
        <position position="256"/>
    </location>
</feature>
<keyword evidence="5" id="KW-0647">Proteasome</keyword>
<dbReference type="Proteomes" id="UP001152797">
    <property type="component" value="Unassembled WGS sequence"/>
</dbReference>
<feature type="domain" description="PH" evidence="2">
    <location>
        <begin position="8"/>
        <end position="131"/>
    </location>
</feature>
<dbReference type="SUPFAM" id="SSF50729">
    <property type="entry name" value="PH domain-like"/>
    <property type="match status" value="1"/>
</dbReference>
<feature type="compositionally biased region" description="Basic and acidic residues" evidence="1">
    <location>
        <begin position="223"/>
        <end position="232"/>
    </location>
</feature>
<dbReference type="InterPro" id="IPR001849">
    <property type="entry name" value="PH_domain"/>
</dbReference>
<evidence type="ECO:0000259" key="2">
    <source>
        <dbReference type="PROSITE" id="PS50003"/>
    </source>
</evidence>
<evidence type="ECO:0000313" key="3">
    <source>
        <dbReference type="EMBL" id="CAI3998016.1"/>
    </source>
</evidence>
<dbReference type="Gene3D" id="2.30.29.30">
    <property type="entry name" value="Pleckstrin-homology domain (PH domain)/Phosphotyrosine-binding domain (PTB)"/>
    <property type="match status" value="1"/>
</dbReference>
<reference evidence="4" key="2">
    <citation type="submission" date="2024-04" db="EMBL/GenBank/DDBJ databases">
        <authorList>
            <person name="Chen Y."/>
            <person name="Shah S."/>
            <person name="Dougan E. K."/>
            <person name="Thang M."/>
            <person name="Chan C."/>
        </authorList>
    </citation>
    <scope>NUCLEOTIDE SEQUENCE [LARGE SCALE GENOMIC DNA]</scope>
</reference>
<dbReference type="InterPro" id="IPR011993">
    <property type="entry name" value="PH-like_dom_sf"/>
</dbReference>
<evidence type="ECO:0000313" key="6">
    <source>
        <dbReference type="Proteomes" id="UP001152797"/>
    </source>
</evidence>
<evidence type="ECO:0000313" key="4">
    <source>
        <dbReference type="EMBL" id="CAL1151391.1"/>
    </source>
</evidence>
<dbReference type="EMBL" id="CAMXCT020002415">
    <property type="protein sequence ID" value="CAL1151391.1"/>
    <property type="molecule type" value="Genomic_DNA"/>
</dbReference>
<reference evidence="3" key="1">
    <citation type="submission" date="2022-10" db="EMBL/GenBank/DDBJ databases">
        <authorList>
            <person name="Chen Y."/>
            <person name="Dougan E. K."/>
            <person name="Chan C."/>
            <person name="Rhodes N."/>
            <person name="Thang M."/>
        </authorList>
    </citation>
    <scope>NUCLEOTIDE SEQUENCE</scope>
</reference>
<dbReference type="EMBL" id="CAMXCT010002415">
    <property type="protein sequence ID" value="CAI3998016.1"/>
    <property type="molecule type" value="Genomic_DNA"/>
</dbReference>
<proteinExistence type="predicted"/>
<dbReference type="EMBL" id="CAMXCT030002415">
    <property type="protein sequence ID" value="CAL4785328.1"/>
    <property type="molecule type" value="Genomic_DNA"/>
</dbReference>
<feature type="region of interest" description="Disordered" evidence="1">
    <location>
        <begin position="131"/>
        <end position="164"/>
    </location>
</feature>
<feature type="region of interest" description="Disordered" evidence="1">
    <location>
        <begin position="194"/>
        <end position="232"/>
    </location>
</feature>
<protein>
    <submittedName>
        <fullName evidence="5">26S proteasome non-ATPase regulatory subunit 10</fullName>
    </submittedName>
</protein>
<keyword evidence="6" id="KW-1185">Reference proteome</keyword>
<comment type="caution">
    <text evidence="3">The sequence shown here is derived from an EMBL/GenBank/DDBJ whole genome shotgun (WGS) entry which is preliminary data.</text>
</comment>
<gene>
    <name evidence="3" type="ORF">C1SCF055_LOCUS24351</name>
</gene>
<dbReference type="PROSITE" id="PS50003">
    <property type="entry name" value="PH_DOMAIN"/>
    <property type="match status" value="1"/>
</dbReference>
<dbReference type="GO" id="GO:0000502">
    <property type="term" value="C:proteasome complex"/>
    <property type="evidence" value="ECO:0007669"/>
    <property type="project" value="UniProtKB-KW"/>
</dbReference>
<name>A0A9P1G3B9_9DINO</name>
<evidence type="ECO:0000313" key="5">
    <source>
        <dbReference type="EMBL" id="CAL4785328.1"/>
    </source>
</evidence>